<dbReference type="AlphaFoldDB" id="A0AAE0B5U0"/>
<dbReference type="InterPro" id="IPR012337">
    <property type="entry name" value="RNaseH-like_sf"/>
</dbReference>
<protein>
    <submittedName>
        <fullName evidence="1">Uncharacterized protein</fullName>
    </submittedName>
</protein>
<name>A0AAE0B5U0_9ROSI</name>
<reference evidence="1" key="1">
    <citation type="journal article" date="2023" name="Plant J.">
        <title>Genome sequences and population genomics provide insights into the demographic history, inbreeding, and mutation load of two 'living fossil' tree species of Dipteronia.</title>
        <authorList>
            <person name="Feng Y."/>
            <person name="Comes H.P."/>
            <person name="Chen J."/>
            <person name="Zhu S."/>
            <person name="Lu R."/>
            <person name="Zhang X."/>
            <person name="Li P."/>
            <person name="Qiu J."/>
            <person name="Olsen K.M."/>
            <person name="Qiu Y."/>
        </authorList>
    </citation>
    <scope>NUCLEOTIDE SEQUENCE</scope>
    <source>
        <strain evidence="1">NBL</strain>
    </source>
</reference>
<proteinExistence type="predicted"/>
<organism evidence="1 2">
    <name type="scientific">Dipteronia sinensis</name>
    <dbReference type="NCBI Taxonomy" id="43782"/>
    <lineage>
        <taxon>Eukaryota</taxon>
        <taxon>Viridiplantae</taxon>
        <taxon>Streptophyta</taxon>
        <taxon>Embryophyta</taxon>
        <taxon>Tracheophyta</taxon>
        <taxon>Spermatophyta</taxon>
        <taxon>Magnoliopsida</taxon>
        <taxon>eudicotyledons</taxon>
        <taxon>Gunneridae</taxon>
        <taxon>Pentapetalae</taxon>
        <taxon>rosids</taxon>
        <taxon>malvids</taxon>
        <taxon>Sapindales</taxon>
        <taxon>Sapindaceae</taxon>
        <taxon>Hippocastanoideae</taxon>
        <taxon>Acereae</taxon>
        <taxon>Dipteronia</taxon>
    </lineage>
</organism>
<dbReference type="SUPFAM" id="SSF53098">
    <property type="entry name" value="Ribonuclease H-like"/>
    <property type="match status" value="1"/>
</dbReference>
<evidence type="ECO:0000313" key="2">
    <source>
        <dbReference type="Proteomes" id="UP001281410"/>
    </source>
</evidence>
<dbReference type="EMBL" id="JANJYJ010000001">
    <property type="protein sequence ID" value="KAK3229842.1"/>
    <property type="molecule type" value="Genomic_DNA"/>
</dbReference>
<accession>A0AAE0B5U0</accession>
<dbReference type="Proteomes" id="UP001281410">
    <property type="component" value="Unassembled WGS sequence"/>
</dbReference>
<gene>
    <name evidence="1" type="ORF">Dsin_001723</name>
</gene>
<sequence length="90" mass="10674">MKELLRPAKTRFATIFIMFSRIYTQKRNLRKMFTSEVLATSKWAKERVGRKVSWPLVRVLRLVDGERKPPMGNIYEAMDRAKEAIARLFK</sequence>
<comment type="caution">
    <text evidence="1">The sequence shown here is derived from an EMBL/GenBank/DDBJ whole genome shotgun (WGS) entry which is preliminary data.</text>
</comment>
<keyword evidence="2" id="KW-1185">Reference proteome</keyword>
<evidence type="ECO:0000313" key="1">
    <source>
        <dbReference type="EMBL" id="KAK3229842.1"/>
    </source>
</evidence>